<reference evidence="2 3" key="1">
    <citation type="journal article" date="2019" name="Nat. Ecol. Evol.">
        <title>Megaphylogeny resolves global patterns of mushroom evolution.</title>
        <authorList>
            <person name="Varga T."/>
            <person name="Krizsan K."/>
            <person name="Foldi C."/>
            <person name="Dima B."/>
            <person name="Sanchez-Garcia M."/>
            <person name="Sanchez-Ramirez S."/>
            <person name="Szollosi G.J."/>
            <person name="Szarkandi J.G."/>
            <person name="Papp V."/>
            <person name="Albert L."/>
            <person name="Andreopoulos W."/>
            <person name="Angelini C."/>
            <person name="Antonin V."/>
            <person name="Barry K.W."/>
            <person name="Bougher N.L."/>
            <person name="Buchanan P."/>
            <person name="Buyck B."/>
            <person name="Bense V."/>
            <person name="Catcheside P."/>
            <person name="Chovatia M."/>
            <person name="Cooper J."/>
            <person name="Damon W."/>
            <person name="Desjardin D."/>
            <person name="Finy P."/>
            <person name="Geml J."/>
            <person name="Haridas S."/>
            <person name="Hughes K."/>
            <person name="Justo A."/>
            <person name="Karasinski D."/>
            <person name="Kautmanova I."/>
            <person name="Kiss B."/>
            <person name="Kocsube S."/>
            <person name="Kotiranta H."/>
            <person name="LaButti K.M."/>
            <person name="Lechner B.E."/>
            <person name="Liimatainen K."/>
            <person name="Lipzen A."/>
            <person name="Lukacs Z."/>
            <person name="Mihaltcheva S."/>
            <person name="Morgado L.N."/>
            <person name="Niskanen T."/>
            <person name="Noordeloos M.E."/>
            <person name="Ohm R.A."/>
            <person name="Ortiz-Santana B."/>
            <person name="Ovrebo C."/>
            <person name="Racz N."/>
            <person name="Riley R."/>
            <person name="Savchenko A."/>
            <person name="Shiryaev A."/>
            <person name="Soop K."/>
            <person name="Spirin V."/>
            <person name="Szebenyi C."/>
            <person name="Tomsovsky M."/>
            <person name="Tulloss R.E."/>
            <person name="Uehling J."/>
            <person name="Grigoriev I.V."/>
            <person name="Vagvolgyi C."/>
            <person name="Papp T."/>
            <person name="Martin F.M."/>
            <person name="Miettinen O."/>
            <person name="Hibbett D.S."/>
            <person name="Nagy L.G."/>
        </authorList>
    </citation>
    <scope>NUCLEOTIDE SEQUENCE [LARGE SCALE GENOMIC DNA]</scope>
    <source>
        <strain evidence="2 3">FP101781</strain>
    </source>
</reference>
<sequence>MGARLNPPLLPYVRRAPNRANDPPMRLYKPTLLRGPTTQPCNLQSSMRQCGMADRPPTPSLPRSPHLPSAAQQARLAMPGWERKGDESRAPRTCPASAHPEFAPTTTPPIRTAECATPKDYDPRAEEDVREGKRGCEREEGNGRSGRMDAGCKDAGEQGVRGRGRWEGKGDEPSAQKRTHARNGPATPLSRLCCLTPPSTSTSNCLHSPATPLNALGSPRDPPPLSQHHHT</sequence>
<evidence type="ECO:0000313" key="2">
    <source>
        <dbReference type="EMBL" id="TEB20382.1"/>
    </source>
</evidence>
<evidence type="ECO:0000313" key="3">
    <source>
        <dbReference type="Proteomes" id="UP000298030"/>
    </source>
</evidence>
<feature type="compositionally biased region" description="Polar residues" evidence="1">
    <location>
        <begin position="36"/>
        <end position="48"/>
    </location>
</feature>
<proteinExistence type="predicted"/>
<feature type="region of interest" description="Disordered" evidence="1">
    <location>
        <begin position="1"/>
        <end position="231"/>
    </location>
</feature>
<feature type="compositionally biased region" description="Basic and acidic residues" evidence="1">
    <location>
        <begin position="164"/>
        <end position="175"/>
    </location>
</feature>
<comment type="caution">
    <text evidence="2">The sequence shown here is derived from an EMBL/GenBank/DDBJ whole genome shotgun (WGS) entry which is preliminary data.</text>
</comment>
<feature type="compositionally biased region" description="Basic and acidic residues" evidence="1">
    <location>
        <begin position="81"/>
        <end position="90"/>
    </location>
</feature>
<feature type="compositionally biased region" description="Basic and acidic residues" evidence="1">
    <location>
        <begin position="117"/>
        <end position="156"/>
    </location>
</feature>
<keyword evidence="3" id="KW-1185">Reference proteome</keyword>
<name>A0A4Y7SFU7_COPMI</name>
<dbReference type="AlphaFoldDB" id="A0A4Y7SFU7"/>
<evidence type="ECO:0000256" key="1">
    <source>
        <dbReference type="SAM" id="MobiDB-lite"/>
    </source>
</evidence>
<feature type="compositionally biased region" description="Polar residues" evidence="1">
    <location>
        <begin position="197"/>
        <end position="206"/>
    </location>
</feature>
<gene>
    <name evidence="2" type="ORF">FA13DRAFT_242391</name>
</gene>
<accession>A0A4Y7SFU7</accession>
<organism evidence="2 3">
    <name type="scientific">Coprinellus micaceus</name>
    <name type="common">Glistening ink-cap mushroom</name>
    <name type="synonym">Coprinus micaceus</name>
    <dbReference type="NCBI Taxonomy" id="71717"/>
    <lineage>
        <taxon>Eukaryota</taxon>
        <taxon>Fungi</taxon>
        <taxon>Dikarya</taxon>
        <taxon>Basidiomycota</taxon>
        <taxon>Agaricomycotina</taxon>
        <taxon>Agaricomycetes</taxon>
        <taxon>Agaricomycetidae</taxon>
        <taxon>Agaricales</taxon>
        <taxon>Agaricineae</taxon>
        <taxon>Psathyrellaceae</taxon>
        <taxon>Coprinellus</taxon>
    </lineage>
</organism>
<dbReference type="EMBL" id="QPFP01000143">
    <property type="protein sequence ID" value="TEB20382.1"/>
    <property type="molecule type" value="Genomic_DNA"/>
</dbReference>
<protein>
    <submittedName>
        <fullName evidence="2">Uncharacterized protein</fullName>
    </submittedName>
</protein>
<dbReference type="Proteomes" id="UP000298030">
    <property type="component" value="Unassembled WGS sequence"/>
</dbReference>